<dbReference type="Pfam" id="PF03956">
    <property type="entry name" value="Lys_export"/>
    <property type="match status" value="1"/>
</dbReference>
<feature type="transmembrane region" description="Helical" evidence="1">
    <location>
        <begin position="66"/>
        <end position="90"/>
    </location>
</feature>
<dbReference type="KEGG" id="ttz:FHG85_12940"/>
<dbReference type="AlphaFoldDB" id="A0A7D4AYY5"/>
<name>A0A7D4AYY5_9BACT</name>
<dbReference type="PANTHER" id="PTHR35804:SF1">
    <property type="entry name" value="LYSINE EXPORTER LYSO"/>
    <property type="match status" value="1"/>
</dbReference>
<dbReference type="EMBL" id="CP041345">
    <property type="protein sequence ID" value="QKG81134.1"/>
    <property type="molecule type" value="Genomic_DNA"/>
</dbReference>
<keyword evidence="1" id="KW-0472">Membrane</keyword>
<evidence type="ECO:0000313" key="2">
    <source>
        <dbReference type="EMBL" id="QKG81134.1"/>
    </source>
</evidence>
<protein>
    <submittedName>
        <fullName evidence="2">Lysine exporter LysO family protein</fullName>
    </submittedName>
</protein>
<keyword evidence="1" id="KW-0812">Transmembrane</keyword>
<dbReference type="RefSeq" id="WP_173076594.1">
    <property type="nucleotide sequence ID" value="NZ_CP041345.1"/>
</dbReference>
<feature type="transmembrane region" description="Helical" evidence="1">
    <location>
        <begin position="133"/>
        <end position="157"/>
    </location>
</feature>
<dbReference type="InterPro" id="IPR005642">
    <property type="entry name" value="LysO"/>
</dbReference>
<gene>
    <name evidence="2" type="ORF">FHG85_12940</name>
</gene>
<feature type="transmembrane region" description="Helical" evidence="1">
    <location>
        <begin position="35"/>
        <end position="54"/>
    </location>
</feature>
<evidence type="ECO:0000313" key="3">
    <source>
        <dbReference type="Proteomes" id="UP000500961"/>
    </source>
</evidence>
<dbReference type="GO" id="GO:0015661">
    <property type="term" value="F:L-lysine efflux transmembrane transporter activity"/>
    <property type="evidence" value="ECO:0007669"/>
    <property type="project" value="InterPro"/>
</dbReference>
<organism evidence="2 3">
    <name type="scientific">Tenuifilum thalassicum</name>
    <dbReference type="NCBI Taxonomy" id="2590900"/>
    <lineage>
        <taxon>Bacteria</taxon>
        <taxon>Pseudomonadati</taxon>
        <taxon>Bacteroidota</taxon>
        <taxon>Bacteroidia</taxon>
        <taxon>Bacteroidales</taxon>
        <taxon>Tenuifilaceae</taxon>
        <taxon>Tenuifilum</taxon>
    </lineage>
</organism>
<feature type="transmembrane region" description="Helical" evidence="1">
    <location>
        <begin position="177"/>
        <end position="198"/>
    </location>
</feature>
<keyword evidence="1" id="KW-1133">Transmembrane helix</keyword>
<evidence type="ECO:0000256" key="1">
    <source>
        <dbReference type="SAM" id="Phobius"/>
    </source>
</evidence>
<sequence>MKGSIIILGFFTLGLVVGVYTPVNEWLMGIDYSSLSLYLLMFLVGVSIGADEKALKALKTMNAKILLIPITTIIGTALGVWLISFFISRFSTQELLAVGAGYGYYSLSSIIITNIHSDSLGVVALLSNVIREITTLLLAPLMALYFGKIAPICSGGATSMDTTLPIITQASGKEYAIPSLIHGILLTILVPFIVTFILSL</sequence>
<feature type="transmembrane region" description="Helical" evidence="1">
    <location>
        <begin position="5"/>
        <end position="23"/>
    </location>
</feature>
<feature type="transmembrane region" description="Helical" evidence="1">
    <location>
        <begin position="102"/>
        <end position="126"/>
    </location>
</feature>
<dbReference type="Proteomes" id="UP000500961">
    <property type="component" value="Chromosome"/>
</dbReference>
<dbReference type="GO" id="GO:0005886">
    <property type="term" value="C:plasma membrane"/>
    <property type="evidence" value="ECO:0007669"/>
    <property type="project" value="TreeGrafter"/>
</dbReference>
<accession>A0A7D4AYY5</accession>
<dbReference type="PANTHER" id="PTHR35804">
    <property type="entry name" value="LYSINE EXPORTER LYSO"/>
    <property type="match status" value="1"/>
</dbReference>
<proteinExistence type="predicted"/>
<keyword evidence="3" id="KW-1185">Reference proteome</keyword>
<reference evidence="2 3" key="1">
    <citation type="submission" date="2019-07" db="EMBL/GenBank/DDBJ databases">
        <title>Thalassofilum flectens gen. nov., sp. nov., a novel moderate thermophilic anaerobe from a shallow sea hot spring in Kunashir Island (Russia), representing a new family in the order Bacteroidales, and proposal of Thalassofilacea fam. nov.</title>
        <authorList>
            <person name="Kochetkova T.V."/>
            <person name="Podosokorskaya O.A."/>
            <person name="Novikov A."/>
            <person name="Elcheninov A.G."/>
            <person name="Toshchakov S.V."/>
            <person name="Kublanov I.V."/>
        </authorList>
    </citation>
    <scope>NUCLEOTIDE SEQUENCE [LARGE SCALE GENOMIC DNA]</scope>
    <source>
        <strain evidence="2 3">38-H</strain>
    </source>
</reference>